<proteinExistence type="inferred from homology"/>
<evidence type="ECO:0000256" key="9">
    <source>
        <dbReference type="ARBA" id="ARBA00022827"/>
    </source>
</evidence>
<dbReference type="FunFam" id="3.30.365.10:FF:000004">
    <property type="entry name" value="Xanthine dehydrogenase oxidase"/>
    <property type="match status" value="1"/>
</dbReference>
<dbReference type="InterPro" id="IPR036856">
    <property type="entry name" value="Ald_Oxase/Xan_DH_a/b_sf"/>
</dbReference>
<comment type="cofactor">
    <cofactor evidence="1 16">
        <name>FAD</name>
        <dbReference type="ChEBI" id="CHEBI:57692"/>
    </cofactor>
</comment>
<dbReference type="SUPFAM" id="SSF54665">
    <property type="entry name" value="CO dehydrogenase molybdoprotein N-domain-like"/>
    <property type="match status" value="1"/>
</dbReference>
<dbReference type="InterPro" id="IPR046867">
    <property type="entry name" value="AldOxase/xan_DH_MoCoBD2"/>
</dbReference>
<name>A0AAN9AFA6_HALRR</name>
<accession>A0AAN9AFA6</accession>
<keyword evidence="10" id="KW-0560">Oxidoreductase</keyword>
<evidence type="ECO:0000259" key="18">
    <source>
        <dbReference type="PROSITE" id="PS51387"/>
    </source>
</evidence>
<feature type="binding site" evidence="16">
    <location>
        <position position="691"/>
    </location>
    <ligand>
        <name>substrate</name>
    </ligand>
</feature>
<gene>
    <name evidence="19" type="ORF">SK128_008316</name>
</gene>
<dbReference type="PIRSF" id="PIRSF000127">
    <property type="entry name" value="Xanthine_DH"/>
    <property type="match status" value="1"/>
</dbReference>
<feature type="binding site" evidence="17">
    <location>
        <position position="801"/>
    </location>
    <ligand>
        <name>Mo-molybdopterin</name>
        <dbReference type="ChEBI" id="CHEBI:71302"/>
    </ligand>
    <ligandPart>
        <name>Mo</name>
        <dbReference type="ChEBI" id="CHEBI:28685"/>
    </ligandPart>
</feature>
<evidence type="ECO:0000256" key="7">
    <source>
        <dbReference type="ARBA" id="ARBA00022714"/>
    </source>
</evidence>
<keyword evidence="9 16" id="KW-0274">FAD</keyword>
<evidence type="ECO:0000256" key="12">
    <source>
        <dbReference type="ARBA" id="ARBA00023014"/>
    </source>
</evidence>
<dbReference type="Proteomes" id="UP001381693">
    <property type="component" value="Unassembled WGS sequence"/>
</dbReference>
<dbReference type="InterPro" id="IPR036884">
    <property type="entry name" value="2Fe-2S-bd_dom_sf"/>
</dbReference>
<dbReference type="FunFam" id="3.30.43.10:FF:000001">
    <property type="entry name" value="Xanthine dehydrogenase/oxidase"/>
    <property type="match status" value="1"/>
</dbReference>
<keyword evidence="7 17" id="KW-0001">2Fe-2S</keyword>
<feature type="binding site" evidence="16">
    <location>
        <begin position="143"/>
        <end position="150"/>
    </location>
    <ligand>
        <name>FAD</name>
        <dbReference type="ChEBI" id="CHEBI:57692"/>
    </ligand>
</feature>
<evidence type="ECO:0000256" key="8">
    <source>
        <dbReference type="ARBA" id="ARBA00022723"/>
    </source>
</evidence>
<dbReference type="Gene3D" id="3.30.390.50">
    <property type="entry name" value="CO dehydrogenase flavoprotein, C-terminal domain"/>
    <property type="match status" value="1"/>
</dbReference>
<evidence type="ECO:0000256" key="4">
    <source>
        <dbReference type="ARBA" id="ARBA00011738"/>
    </source>
</evidence>
<comment type="cofactor">
    <cofactor evidence="17">
        <name>[2Fe-2S] cluster</name>
        <dbReference type="ChEBI" id="CHEBI:190135"/>
    </cofactor>
    <text evidence="17">Binds 2 [2Fe-2S] clusters.</text>
</comment>
<evidence type="ECO:0000256" key="15">
    <source>
        <dbReference type="PIRSR" id="PIRSR000127-1"/>
    </source>
</evidence>
<organism evidence="19 20">
    <name type="scientific">Halocaridina rubra</name>
    <name type="common">Hawaiian red shrimp</name>
    <dbReference type="NCBI Taxonomy" id="373956"/>
    <lineage>
        <taxon>Eukaryota</taxon>
        <taxon>Metazoa</taxon>
        <taxon>Ecdysozoa</taxon>
        <taxon>Arthropoda</taxon>
        <taxon>Crustacea</taxon>
        <taxon>Multicrustacea</taxon>
        <taxon>Malacostraca</taxon>
        <taxon>Eumalacostraca</taxon>
        <taxon>Eucarida</taxon>
        <taxon>Decapoda</taxon>
        <taxon>Pleocyemata</taxon>
        <taxon>Caridea</taxon>
        <taxon>Atyoidea</taxon>
        <taxon>Atyidae</taxon>
        <taxon>Halocaridina</taxon>
    </lineage>
</organism>
<evidence type="ECO:0000256" key="1">
    <source>
        <dbReference type="ARBA" id="ARBA00001974"/>
    </source>
</evidence>
<feature type="binding site" evidence="16">
    <location>
        <position position="309"/>
    </location>
    <ligand>
        <name>FAD</name>
        <dbReference type="ChEBI" id="CHEBI:57692"/>
    </ligand>
</feature>
<dbReference type="InterPro" id="IPR037165">
    <property type="entry name" value="AldOxase/xan_DH_Mopterin-bd_sf"/>
</dbReference>
<comment type="subunit">
    <text evidence="4">Homodimer.</text>
</comment>
<evidence type="ECO:0000256" key="5">
    <source>
        <dbReference type="ARBA" id="ARBA00022505"/>
    </source>
</evidence>
<feature type="domain" description="FAD-binding PCMH-type" evidence="18">
    <location>
        <begin position="115"/>
        <end position="301"/>
    </location>
</feature>
<dbReference type="PANTHER" id="PTHR45444">
    <property type="entry name" value="XANTHINE DEHYDROGENASE"/>
    <property type="match status" value="1"/>
</dbReference>
<dbReference type="Pfam" id="PF00941">
    <property type="entry name" value="FAD_binding_5"/>
    <property type="match status" value="1"/>
</dbReference>
<dbReference type="SUPFAM" id="SSF47741">
    <property type="entry name" value="CO dehydrogenase ISP C-domain like"/>
    <property type="match status" value="1"/>
</dbReference>
<dbReference type="Pfam" id="PF20256">
    <property type="entry name" value="MoCoBD_2"/>
    <property type="match status" value="1"/>
</dbReference>
<keyword evidence="12 17" id="KW-0411">Iron-sulfur</keyword>
<dbReference type="NCBIfam" id="TIGR02965">
    <property type="entry name" value="xanthine_xdhB"/>
    <property type="match status" value="1"/>
</dbReference>
<comment type="caution">
    <text evidence="19">The sequence shown here is derived from an EMBL/GenBank/DDBJ whole genome shotgun (WGS) entry which is preliminary data.</text>
</comment>
<dbReference type="Pfam" id="PF02738">
    <property type="entry name" value="MoCoBD_1"/>
    <property type="match status" value="1"/>
</dbReference>
<dbReference type="GO" id="GO:0005506">
    <property type="term" value="F:iron ion binding"/>
    <property type="evidence" value="ECO:0007669"/>
    <property type="project" value="InterPro"/>
</dbReference>
<evidence type="ECO:0000256" key="16">
    <source>
        <dbReference type="PIRSR" id="PIRSR000127-2"/>
    </source>
</evidence>
<dbReference type="AlphaFoldDB" id="A0AAN9AFA6"/>
<dbReference type="GO" id="GO:0051537">
    <property type="term" value="F:2 iron, 2 sulfur cluster binding"/>
    <property type="evidence" value="ECO:0007669"/>
    <property type="project" value="UniProtKB-KW"/>
</dbReference>
<keyword evidence="8 17" id="KW-0479">Metal-binding</keyword>
<sequence>MSQINEFFTGNLCRCTGYRPILDGYRSFTNDQTCGKRNCCRLKKADSDTEIMANGCIDTASSNGATENRSSEEFLIDQDLYNINHFSPYDPSQDVIFPPELKVLHHELHTQSLEYKGPRVTYYRPTSLSHLLNLKSLYPDAKLVVGNTELGVEVKFKNQLYPVLISPTHIKELTSVVVSQSGIVVGSSVTLSTLEEKLRDLIESQPEYKTRIFSAIVEMLRWFAGKQIRNVGAIGGNIMTGSPISDLNPLLMAAGAKLSLCSQERGYREVEMDEHFFTGYRKNIVLADEILVSVHIPYTREDEYFLGFKQARRRDDDIAIVNAGMKVSFRSNDAVVNSLRMAFGGMAPTTVMATKTMRELAGKHWNSSLLETGTSLLLQDLPLSPSAPGGMIEYRRALTVSFFFKFYLSVREQHSVKFPELIAPLSAEEQGVVQIYHHPPPKSCQLFQKISSSQDPIDPIGRPMCHSSALKQATGEALYVDDMPHFSKELYAGLVLSTRAHARIISIDESEALRLEGVERFFCSKDLPGSRNETGAIVHDEEVFASKIVTCVGQLIGLIVAKDQSIAQRAAKLVRIKYEDIQPLVITIQEAIVEKAYLNQWTIKKGETESAFKAADHVLEGDMHMGGQEHFYLETNAHLAVPKGEDGEMEIFSSCQNPTETQKLVAKALGVPENRVVCHVKRMGGGFGGKETRTSSISIPLCVAASALNRPVRIMLDRDEDMVMTGTRHPFYARWKVGFSSKGLLSAIEMDLYANSGCSLDLSAAVIQRAMFSMDNAYKCDNTRVTGYACKTNLASNTAFRGFGGPQGMLFAEDVMTRIAAFLKIDPNMVREKNLYASGDKTHYNQLLERCTIRRCWDEVLQQADYDTRKGTVEKFNREHKYRKRGLSVIPVKFGISFTAHFLNQAGALVLVYTDGSVLLSHGGTEMGQGLHTKMIQVAARTLKISADQIHISETATDKVPNTSPTAASASSDLNGMAVLNACEKILRRLKPYISKDPDGSWENWVKAAYFDRVSLSATGFYRTPGISDFDFGRNEGTPFNYFSYGAAVTEVEIDCLTGDHSVLRSDIMMDVGESLNPAIDIGQIEGAFMQGLGLFTLEELRYSPTGVLLTRGPGAYKIPGFQDIPSEFNVSLLRGAPNPRAVFSSKAVGEPPLFLAASVFFGIRQAVEAARASYALNPCFRFDSPATAERIRMSCQDFITAKIEPAELGDQKPWSVTV</sequence>
<dbReference type="FunFam" id="3.30.365.10:FF:000001">
    <property type="entry name" value="Xanthine dehydrogenase oxidase"/>
    <property type="match status" value="1"/>
</dbReference>
<dbReference type="InterPro" id="IPR002346">
    <property type="entry name" value="Mopterin_DH_FAD-bd"/>
</dbReference>
<evidence type="ECO:0000256" key="6">
    <source>
        <dbReference type="ARBA" id="ARBA00022630"/>
    </source>
</evidence>
<keyword evidence="6" id="KW-0285">Flavoprotein</keyword>
<dbReference type="Gene3D" id="3.30.43.10">
    <property type="entry name" value="Uridine Diphospho-n-acetylenolpyruvylglucosamine Reductase, domain 2"/>
    <property type="match status" value="1"/>
</dbReference>
<dbReference type="GO" id="GO:0030151">
    <property type="term" value="F:molybdenum ion binding"/>
    <property type="evidence" value="ECO:0007669"/>
    <property type="project" value="InterPro"/>
</dbReference>
<evidence type="ECO:0000256" key="11">
    <source>
        <dbReference type="ARBA" id="ARBA00023004"/>
    </source>
</evidence>
<dbReference type="SMART" id="SM01092">
    <property type="entry name" value="CO_deh_flav_C"/>
    <property type="match status" value="1"/>
</dbReference>
<feature type="binding site" evidence="17">
    <location>
        <position position="15"/>
    </location>
    <ligand>
        <name>[2Fe-2S] cluster</name>
        <dbReference type="ChEBI" id="CHEBI:190135"/>
        <label>2</label>
    </ligand>
</feature>
<dbReference type="SUPFAM" id="SSF56003">
    <property type="entry name" value="Molybdenum cofactor-binding domain"/>
    <property type="match status" value="1"/>
</dbReference>
<feature type="binding site" evidence="17">
    <location>
        <position position="13"/>
    </location>
    <ligand>
        <name>[2Fe-2S] cluster</name>
        <dbReference type="ChEBI" id="CHEBI:190135"/>
        <label>2</label>
    </ligand>
</feature>
<dbReference type="SUPFAM" id="SSF56176">
    <property type="entry name" value="FAD-binding/transporter-associated domain-like"/>
    <property type="match status" value="1"/>
</dbReference>
<dbReference type="FunFam" id="3.30.365.10:FF:000003">
    <property type="entry name" value="Aldehyde oxidase 1"/>
    <property type="match status" value="1"/>
</dbReference>
<feature type="binding site" evidence="16">
    <location>
        <position position="246"/>
    </location>
    <ligand>
        <name>FAD</name>
        <dbReference type="ChEBI" id="CHEBI:57692"/>
    </ligand>
</feature>
<comment type="subcellular location">
    <subcellularLocation>
        <location evidence="2">Peroxisome</location>
    </subcellularLocation>
</comment>
<feature type="binding site" evidence="16">
    <location>
        <position position="291"/>
    </location>
    <ligand>
        <name>FAD</name>
        <dbReference type="ChEBI" id="CHEBI:57692"/>
    </ligand>
</feature>
<dbReference type="InterPro" id="IPR000674">
    <property type="entry name" value="Ald_Oxase/Xan_DH_a/b"/>
</dbReference>
<dbReference type="Gene3D" id="3.30.365.10">
    <property type="entry name" value="Aldehyde oxidase/xanthine dehydrogenase, molybdopterin binding domain"/>
    <property type="match status" value="4"/>
</dbReference>
<feature type="binding site" evidence="16">
    <location>
        <position position="899"/>
    </location>
    <ligand>
        <name>substrate</name>
    </ligand>
</feature>
<evidence type="ECO:0000256" key="10">
    <source>
        <dbReference type="ARBA" id="ARBA00023002"/>
    </source>
</evidence>
<evidence type="ECO:0000256" key="17">
    <source>
        <dbReference type="PIRSR" id="PIRSR000127-3"/>
    </source>
</evidence>
<evidence type="ECO:0000256" key="14">
    <source>
        <dbReference type="ARBA" id="ARBA00034078"/>
    </source>
</evidence>
<dbReference type="InterPro" id="IPR036318">
    <property type="entry name" value="FAD-bd_PCMH-like_sf"/>
</dbReference>
<evidence type="ECO:0000256" key="13">
    <source>
        <dbReference type="ARBA" id="ARBA00023140"/>
    </source>
</evidence>
<dbReference type="Gene3D" id="3.90.1170.50">
    <property type="entry name" value="Aldehyde oxidase/xanthine dehydrogenase, a/b hammerhead"/>
    <property type="match status" value="1"/>
</dbReference>
<protein>
    <recommendedName>
        <fullName evidence="18">FAD-binding PCMH-type domain-containing protein</fullName>
    </recommendedName>
</protein>
<evidence type="ECO:0000256" key="3">
    <source>
        <dbReference type="ARBA" id="ARBA00006849"/>
    </source>
</evidence>
<dbReference type="PROSITE" id="PS51387">
    <property type="entry name" value="FAD_PCMH"/>
    <property type="match status" value="1"/>
</dbReference>
<dbReference type="InterPro" id="IPR008274">
    <property type="entry name" value="AldOxase/xan_DH_MoCoBD1"/>
</dbReference>
<dbReference type="GO" id="GO:0016491">
    <property type="term" value="F:oxidoreductase activity"/>
    <property type="evidence" value="ECO:0007669"/>
    <property type="project" value="UniProtKB-KW"/>
</dbReference>
<dbReference type="Gene3D" id="1.10.150.120">
    <property type="entry name" value="[2Fe-2S]-binding domain"/>
    <property type="match status" value="1"/>
</dbReference>
<dbReference type="PANTHER" id="PTHR45444:SF3">
    <property type="entry name" value="XANTHINE DEHYDROGENASE"/>
    <property type="match status" value="1"/>
</dbReference>
<dbReference type="InterPro" id="IPR016169">
    <property type="entry name" value="FAD-bd_PCMH_sub2"/>
</dbReference>
<dbReference type="InterPro" id="IPR016166">
    <property type="entry name" value="FAD-bd_PCMH"/>
</dbReference>
<keyword evidence="5 17" id="KW-0500">Molybdenum</keyword>
<evidence type="ECO:0000313" key="20">
    <source>
        <dbReference type="Proteomes" id="UP001381693"/>
    </source>
</evidence>
<feature type="binding site" evidence="16">
    <location>
        <position position="223"/>
    </location>
    <ligand>
        <name>FAD</name>
        <dbReference type="ChEBI" id="CHEBI:57692"/>
    </ligand>
</feature>
<dbReference type="Pfam" id="PF01315">
    <property type="entry name" value="Ald_Xan_dh_C"/>
    <property type="match status" value="1"/>
</dbReference>
<keyword evidence="13" id="KW-0576">Peroxisome</keyword>
<dbReference type="FunFam" id="3.30.390.50:FF:000001">
    <property type="entry name" value="Xanthine dehydrogenase oxidase"/>
    <property type="match status" value="1"/>
</dbReference>
<dbReference type="EMBL" id="JAXCGZ010001903">
    <property type="protein sequence ID" value="KAK7085090.1"/>
    <property type="molecule type" value="Genomic_DNA"/>
</dbReference>
<feature type="binding site" evidence="17">
    <location>
        <position position="656"/>
    </location>
    <ligand>
        <name>Mo-molybdopterin</name>
        <dbReference type="ChEBI" id="CHEBI:71302"/>
    </ligand>
    <ligandPart>
        <name>Mo</name>
        <dbReference type="ChEBI" id="CHEBI:28685"/>
    </ligandPart>
</feature>
<feature type="binding site" evidence="17">
    <location>
        <position position="968"/>
    </location>
    <ligand>
        <name>Mo-molybdopterin</name>
        <dbReference type="ChEBI" id="CHEBI:71302"/>
    </ligand>
    <ligandPart>
        <name>Mo</name>
        <dbReference type="ChEBI" id="CHEBI:28685"/>
    </ligandPart>
</feature>
<reference evidence="19 20" key="1">
    <citation type="submission" date="2023-11" db="EMBL/GenBank/DDBJ databases">
        <title>Halocaridina rubra genome assembly.</title>
        <authorList>
            <person name="Smith C."/>
        </authorList>
    </citation>
    <scope>NUCLEOTIDE SEQUENCE [LARGE SCALE GENOMIC DNA]</scope>
    <source>
        <strain evidence="19">EP-1</strain>
        <tissue evidence="19">Whole</tissue>
    </source>
</reference>
<evidence type="ECO:0000256" key="2">
    <source>
        <dbReference type="ARBA" id="ARBA00004275"/>
    </source>
</evidence>
<evidence type="ECO:0000313" key="19">
    <source>
        <dbReference type="EMBL" id="KAK7085090.1"/>
    </source>
</evidence>
<keyword evidence="11 17" id="KW-0408">Iron</keyword>
<feature type="binding site" evidence="17">
    <location>
        <position position="687"/>
    </location>
    <ligand>
        <name>Mo-molybdopterin</name>
        <dbReference type="ChEBI" id="CHEBI:71302"/>
    </ligand>
    <ligandPart>
        <name>Mo</name>
        <dbReference type="ChEBI" id="CHEBI:28685"/>
    </ligandPart>
</feature>
<dbReference type="InterPro" id="IPR005107">
    <property type="entry name" value="CO_DH_flav_C"/>
</dbReference>
<dbReference type="InterPro" id="IPR016167">
    <property type="entry name" value="FAD-bd_PCMH_sub1"/>
</dbReference>
<feature type="binding site" evidence="16">
    <location>
        <position position="803"/>
    </location>
    <ligand>
        <name>substrate</name>
    </ligand>
</feature>
<dbReference type="GO" id="GO:0071949">
    <property type="term" value="F:FAD binding"/>
    <property type="evidence" value="ECO:0007669"/>
    <property type="project" value="InterPro"/>
</dbReference>
<dbReference type="SUPFAM" id="SSF55447">
    <property type="entry name" value="CO dehydrogenase flavoprotein C-terminal domain-like"/>
    <property type="match status" value="1"/>
</dbReference>
<feature type="active site" description="Proton acceptor" evidence="15">
    <location>
        <position position="1151"/>
    </location>
</feature>
<dbReference type="GO" id="GO:0005777">
    <property type="term" value="C:peroxisome"/>
    <property type="evidence" value="ECO:0007669"/>
    <property type="project" value="UniProtKB-SubCell"/>
</dbReference>
<dbReference type="SMART" id="SM01008">
    <property type="entry name" value="Ald_Xan_dh_C"/>
    <property type="match status" value="1"/>
</dbReference>
<comment type="cofactor">
    <cofactor evidence="17">
        <name>Mo-molybdopterin</name>
        <dbReference type="ChEBI" id="CHEBI:71302"/>
    </cofactor>
    <text evidence="17">Binds 1 Mo-molybdopterin (Mo-MPT) cofactor per subunit.</text>
</comment>
<dbReference type="Pfam" id="PF03450">
    <property type="entry name" value="CO_deh_flav_C"/>
    <property type="match status" value="1"/>
</dbReference>
<dbReference type="FunFam" id="3.30.465.10:FF:000004">
    <property type="entry name" value="Xanthine dehydrogenase/oxidase"/>
    <property type="match status" value="1"/>
</dbReference>
<comment type="similarity">
    <text evidence="3">Belongs to the xanthine dehydrogenase family.</text>
</comment>
<dbReference type="InterPro" id="IPR036683">
    <property type="entry name" value="CO_DH_flav_C_dom_sf"/>
</dbReference>
<dbReference type="FunFam" id="3.90.1170.50:FF:000001">
    <property type="entry name" value="Aldehyde oxidase 1"/>
    <property type="match status" value="1"/>
</dbReference>
<comment type="cofactor">
    <cofactor evidence="14">
        <name>[2Fe-2S] cluster</name>
        <dbReference type="ChEBI" id="CHEBI:190135"/>
    </cofactor>
</comment>
<dbReference type="Gene3D" id="3.30.465.10">
    <property type="match status" value="1"/>
</dbReference>
<dbReference type="InterPro" id="IPR014309">
    <property type="entry name" value="Xanthine_DH_Mopterin-bd_su"/>
</dbReference>
<feature type="binding site" evidence="16">
    <location>
        <position position="769"/>
    </location>
    <ligand>
        <name>substrate</name>
    </ligand>
</feature>
<dbReference type="InterPro" id="IPR016208">
    <property type="entry name" value="Ald_Oxase/xanthine_DH-like"/>
</dbReference>
<keyword evidence="20" id="KW-1185">Reference proteome</keyword>